<organism evidence="1 2">
    <name type="scientific">Streptacidiphilus alkalitolerans</name>
    <dbReference type="NCBI Taxonomy" id="3342712"/>
    <lineage>
        <taxon>Bacteria</taxon>
        <taxon>Bacillati</taxon>
        <taxon>Actinomycetota</taxon>
        <taxon>Actinomycetes</taxon>
        <taxon>Kitasatosporales</taxon>
        <taxon>Streptomycetaceae</taxon>
        <taxon>Streptacidiphilus</taxon>
    </lineage>
</organism>
<evidence type="ECO:0000313" key="1">
    <source>
        <dbReference type="EMBL" id="MFC1414750.1"/>
    </source>
</evidence>
<dbReference type="InterPro" id="IPR011013">
    <property type="entry name" value="Gal_mutarotase_sf_dom"/>
</dbReference>
<keyword evidence="2" id="KW-1185">Reference proteome</keyword>
<proteinExistence type="predicted"/>
<dbReference type="SUPFAM" id="SSF74650">
    <property type="entry name" value="Galactose mutarotase-like"/>
    <property type="match status" value="1"/>
</dbReference>
<dbReference type="EMBL" id="JBHEZX010000027">
    <property type="protein sequence ID" value="MFC1414750.1"/>
    <property type="molecule type" value="Genomic_DNA"/>
</dbReference>
<sequence length="312" mass="33616">MSERSARAQASFGTLGTRAGPLGLRFVPELGGKVTGLRLTPGGREWLAQPVRPLRAPLPGQDWGELDCSGWDECLPNIGASADGVLADHGDVWRLPWQARAGPDTLSAAVAPPHRSYRFGRDLSTNGRMLRADYRLDNLGDRPLPWAWAQHMLLAGDEHTRILASSPMRLRLDSAYRDGAAVSGPMDWLCPDGAPTTGIGLLGATGRAAKLWFEPPLPAVVAVLHGQEWLAWHLTDRSFPDLGLWVNLGGWGGPQLRQLAVEPAFGARDAPAEAYSELVPLSPGEHRNWHTVIEAGVGARALDQLLTSVANP</sequence>
<dbReference type="Proteomes" id="UP001592582">
    <property type="component" value="Unassembled WGS sequence"/>
</dbReference>
<accession>A0ABV6VLX3</accession>
<reference evidence="1 2" key="1">
    <citation type="submission" date="2024-09" db="EMBL/GenBank/DDBJ databases">
        <authorList>
            <person name="Lee S.D."/>
        </authorList>
    </citation>
    <scope>NUCLEOTIDE SEQUENCE [LARGE SCALE GENOMIC DNA]</scope>
    <source>
        <strain evidence="1 2">N1-1</strain>
    </source>
</reference>
<gene>
    <name evidence="1" type="ORF">ACEZDG_36375</name>
</gene>
<dbReference type="InterPro" id="IPR014718">
    <property type="entry name" value="GH-type_carb-bd"/>
</dbReference>
<name>A0ABV6VLX3_9ACTN</name>
<evidence type="ECO:0000313" key="2">
    <source>
        <dbReference type="Proteomes" id="UP001592582"/>
    </source>
</evidence>
<protein>
    <submittedName>
        <fullName evidence="1">Uncharacterized protein</fullName>
    </submittedName>
</protein>
<comment type="caution">
    <text evidence="1">The sequence shown here is derived from an EMBL/GenBank/DDBJ whole genome shotgun (WGS) entry which is preliminary data.</text>
</comment>
<dbReference type="Gene3D" id="2.70.98.10">
    <property type="match status" value="1"/>
</dbReference>